<evidence type="ECO:0000256" key="1">
    <source>
        <dbReference type="SAM" id="MobiDB-lite"/>
    </source>
</evidence>
<sequence>MTASLLLPQITPDPWEQAQKAQLPDPWELTIDIQSTPIQHQPVVLQLCTLKLLPPAAQVQPKAKATKKSIKTATPKRTTKPINKATTQRGSKGSKKSTA</sequence>
<dbReference type="Proteomes" id="UP000606396">
    <property type="component" value="Unassembled WGS sequence"/>
</dbReference>
<dbReference type="EMBL" id="JACJTC010000057">
    <property type="protein sequence ID" value="MBD2616498.1"/>
    <property type="molecule type" value="Genomic_DNA"/>
</dbReference>
<accession>A0ABR8HN17</accession>
<evidence type="ECO:0000313" key="2">
    <source>
        <dbReference type="EMBL" id="MBD2616498.1"/>
    </source>
</evidence>
<protein>
    <submittedName>
        <fullName evidence="2">Uncharacterized protein</fullName>
    </submittedName>
</protein>
<proteinExistence type="predicted"/>
<organism evidence="2 3">
    <name type="scientific">Nostoc punctiforme FACHB-252</name>
    <dbReference type="NCBI Taxonomy" id="1357509"/>
    <lineage>
        <taxon>Bacteria</taxon>
        <taxon>Bacillati</taxon>
        <taxon>Cyanobacteriota</taxon>
        <taxon>Cyanophyceae</taxon>
        <taxon>Nostocales</taxon>
        <taxon>Nostocaceae</taxon>
        <taxon>Nostoc</taxon>
    </lineage>
</organism>
<gene>
    <name evidence="2" type="ORF">H6G94_35655</name>
</gene>
<comment type="caution">
    <text evidence="2">The sequence shown here is derived from an EMBL/GenBank/DDBJ whole genome shotgun (WGS) entry which is preliminary data.</text>
</comment>
<feature type="region of interest" description="Disordered" evidence="1">
    <location>
        <begin position="56"/>
        <end position="99"/>
    </location>
</feature>
<dbReference type="RefSeq" id="WP_190952925.1">
    <property type="nucleotide sequence ID" value="NZ_JACJTC010000057.1"/>
</dbReference>
<keyword evidence="3" id="KW-1185">Reference proteome</keyword>
<evidence type="ECO:0000313" key="3">
    <source>
        <dbReference type="Proteomes" id="UP000606396"/>
    </source>
</evidence>
<reference evidence="2 3" key="1">
    <citation type="journal article" date="2020" name="ISME J.">
        <title>Comparative genomics reveals insights into cyanobacterial evolution and habitat adaptation.</title>
        <authorList>
            <person name="Chen M.Y."/>
            <person name="Teng W.K."/>
            <person name="Zhao L."/>
            <person name="Hu C.X."/>
            <person name="Zhou Y.K."/>
            <person name="Han B.P."/>
            <person name="Song L.R."/>
            <person name="Shu W.S."/>
        </authorList>
    </citation>
    <scope>NUCLEOTIDE SEQUENCE [LARGE SCALE GENOMIC DNA]</scope>
    <source>
        <strain evidence="2 3">FACHB-252</strain>
    </source>
</reference>
<name>A0ABR8HN17_NOSPU</name>
<feature type="compositionally biased region" description="Polar residues" evidence="1">
    <location>
        <begin position="80"/>
        <end position="91"/>
    </location>
</feature>